<keyword evidence="14 18" id="KW-0830">Ubiquinone</keyword>
<comment type="function">
    <text evidence="18">Core subunit of the mitochondrial membrane respiratory chain NADH dehydrogenase (Complex I) which catalyzes electron transfer from NADH through the respiratory chain, using ubiquinone as an electron acceptor. Essential for the catalytic activity and assembly of complex I.</text>
</comment>
<keyword evidence="7 18" id="KW-0679">Respiratory chain</keyword>
<dbReference type="GO" id="GO:0006120">
    <property type="term" value="P:mitochondrial electron transport, NADH to ubiquinone"/>
    <property type="evidence" value="ECO:0007669"/>
    <property type="project" value="InterPro"/>
</dbReference>
<evidence type="ECO:0000256" key="4">
    <source>
        <dbReference type="ARBA" id="ARBA00012944"/>
    </source>
</evidence>
<keyword evidence="9 18" id="KW-0999">Mitochondrion inner membrane</keyword>
<evidence type="ECO:0000256" key="14">
    <source>
        <dbReference type="ARBA" id="ARBA00023075"/>
    </source>
</evidence>
<comment type="function">
    <text evidence="1">Core subunit of the mitochondrial membrane respiratory chain NADH dehydrogenase (Complex I) that is believed to belong to the minimal assembly required for catalysis. Complex I functions in the transfer of electrons from NADH to the respiratory chain. The immediate electron acceptor for the enzyme is believed to be ubiquinone.</text>
</comment>
<dbReference type="EMBL" id="MG882233">
    <property type="protein sequence ID" value="AVN68294.1"/>
    <property type="molecule type" value="Genomic_DNA"/>
</dbReference>
<dbReference type="AlphaFoldDB" id="A0A2P1H9T1"/>
<dbReference type="Pfam" id="PF00361">
    <property type="entry name" value="Proton_antipo_M"/>
    <property type="match status" value="1"/>
</dbReference>
<feature type="signal peptide" evidence="19">
    <location>
        <begin position="1"/>
        <end position="17"/>
    </location>
</feature>
<dbReference type="PRINTS" id="PR01436">
    <property type="entry name" value="NADHDHGNASE2"/>
</dbReference>
<dbReference type="Pfam" id="PF06444">
    <property type="entry name" value="NADH_dehy_S2_C"/>
    <property type="match status" value="1"/>
</dbReference>
<dbReference type="EC" id="7.1.1.2" evidence="4 18"/>
<dbReference type="InterPro" id="IPR001750">
    <property type="entry name" value="ND/Mrp_TM"/>
</dbReference>
<evidence type="ECO:0000256" key="17">
    <source>
        <dbReference type="ARBA" id="ARBA00049551"/>
    </source>
</evidence>
<evidence type="ECO:0000256" key="1">
    <source>
        <dbReference type="ARBA" id="ARBA00003257"/>
    </source>
</evidence>
<evidence type="ECO:0000256" key="12">
    <source>
        <dbReference type="ARBA" id="ARBA00022989"/>
    </source>
</evidence>
<accession>A0A2P1H9T1</accession>
<proteinExistence type="inferred from homology"/>
<evidence type="ECO:0000259" key="20">
    <source>
        <dbReference type="Pfam" id="PF00361"/>
    </source>
</evidence>
<comment type="similarity">
    <text evidence="3 18">Belongs to the complex I subunit 2 family.</text>
</comment>
<feature type="transmembrane region" description="Helical" evidence="18">
    <location>
        <begin position="262"/>
        <end position="282"/>
    </location>
</feature>
<evidence type="ECO:0000256" key="2">
    <source>
        <dbReference type="ARBA" id="ARBA00004448"/>
    </source>
</evidence>
<evidence type="ECO:0000256" key="8">
    <source>
        <dbReference type="ARBA" id="ARBA00022692"/>
    </source>
</evidence>
<keyword evidence="16 18" id="KW-0472">Membrane</keyword>
<feature type="transmembrane region" description="Helical" evidence="18">
    <location>
        <begin position="113"/>
        <end position="136"/>
    </location>
</feature>
<evidence type="ECO:0000256" key="15">
    <source>
        <dbReference type="ARBA" id="ARBA00023128"/>
    </source>
</evidence>
<evidence type="ECO:0000256" key="13">
    <source>
        <dbReference type="ARBA" id="ARBA00023027"/>
    </source>
</evidence>
<feature type="domain" description="NADH:quinone oxidoreductase/Mrp antiporter transmembrane" evidence="20">
    <location>
        <begin position="17"/>
        <end position="276"/>
    </location>
</feature>
<evidence type="ECO:0000256" key="11">
    <source>
        <dbReference type="ARBA" id="ARBA00022982"/>
    </source>
</evidence>
<evidence type="ECO:0000256" key="18">
    <source>
        <dbReference type="RuleBase" id="RU003403"/>
    </source>
</evidence>
<protein>
    <recommendedName>
        <fullName evidence="5 18">NADH-ubiquinone oxidoreductase chain 2</fullName>
        <ecNumber evidence="4 18">7.1.1.2</ecNumber>
    </recommendedName>
</protein>
<keyword evidence="6" id="KW-0813">Transport</keyword>
<keyword evidence="13 18" id="KW-0520">NAD</keyword>
<keyword evidence="12 18" id="KW-1133">Transmembrane helix</keyword>
<evidence type="ECO:0000256" key="3">
    <source>
        <dbReference type="ARBA" id="ARBA00007012"/>
    </source>
</evidence>
<feature type="transmembrane region" description="Helical" evidence="18">
    <location>
        <begin position="190"/>
        <end position="209"/>
    </location>
</feature>
<keyword evidence="10 18" id="KW-1278">Translocase</keyword>
<feature type="domain" description="NADH dehydrogenase subunit 2 C-terminal" evidence="21">
    <location>
        <begin position="278"/>
        <end position="328"/>
    </location>
</feature>
<gene>
    <name evidence="22" type="primary">nad2</name>
</gene>
<keyword evidence="15 18" id="KW-0496">Mitochondrion</keyword>
<name>A0A2P1H9T1_9NEOP</name>
<organism evidence="22">
    <name type="scientific">Lamproblatta albipalpus</name>
    <dbReference type="NCBI Taxonomy" id="1080993"/>
    <lineage>
        <taxon>Eukaryota</taxon>
        <taxon>Metazoa</taxon>
        <taxon>Ecdysozoa</taxon>
        <taxon>Arthropoda</taxon>
        <taxon>Hexapoda</taxon>
        <taxon>Insecta</taxon>
        <taxon>Pterygota</taxon>
        <taxon>Neoptera</taxon>
        <taxon>Polyneoptera</taxon>
        <taxon>Dictyoptera</taxon>
        <taxon>Blattodea</taxon>
        <taxon>Blattoidea</taxon>
        <taxon>Lamproblattidae</taxon>
        <taxon>Lamproblatta</taxon>
    </lineage>
</organism>
<evidence type="ECO:0000256" key="19">
    <source>
        <dbReference type="SAM" id="SignalP"/>
    </source>
</evidence>
<feature type="transmembrane region" description="Helical" evidence="18">
    <location>
        <begin position="53"/>
        <end position="74"/>
    </location>
</feature>
<feature type="transmembrane region" description="Helical" evidence="18">
    <location>
        <begin position="230"/>
        <end position="250"/>
    </location>
</feature>
<comment type="catalytic activity">
    <reaction evidence="17 18">
        <text>a ubiquinone + NADH + 5 H(+)(in) = a ubiquinol + NAD(+) + 4 H(+)(out)</text>
        <dbReference type="Rhea" id="RHEA:29091"/>
        <dbReference type="Rhea" id="RHEA-COMP:9565"/>
        <dbReference type="Rhea" id="RHEA-COMP:9566"/>
        <dbReference type="ChEBI" id="CHEBI:15378"/>
        <dbReference type="ChEBI" id="CHEBI:16389"/>
        <dbReference type="ChEBI" id="CHEBI:17976"/>
        <dbReference type="ChEBI" id="CHEBI:57540"/>
        <dbReference type="ChEBI" id="CHEBI:57945"/>
        <dbReference type="EC" id="7.1.1.2"/>
    </reaction>
</comment>
<evidence type="ECO:0000256" key="6">
    <source>
        <dbReference type="ARBA" id="ARBA00022448"/>
    </source>
</evidence>
<dbReference type="PANTHER" id="PTHR46552">
    <property type="entry name" value="NADH-UBIQUINONE OXIDOREDUCTASE CHAIN 2"/>
    <property type="match status" value="1"/>
</dbReference>
<dbReference type="InterPro" id="IPR010933">
    <property type="entry name" value="NADH_DH_su2_C"/>
</dbReference>
<evidence type="ECO:0000256" key="10">
    <source>
        <dbReference type="ARBA" id="ARBA00022967"/>
    </source>
</evidence>
<feature type="chain" id="PRO_5015196419" description="NADH-ubiquinone oxidoreductase chain 2" evidence="19">
    <location>
        <begin position="18"/>
        <end position="332"/>
    </location>
</feature>
<reference evidence="22" key="1">
    <citation type="journal article" date="2018" name="Mol. Biol. Evol.">
        <title>Transoceanic dispersal and plate tectonics shaped global cockroach distributions: evidence from mitochondrial phylogenomics.</title>
        <authorList>
            <person name="Bourguignon T."/>
            <person name="Qian T."/>
            <person name="Ho S.Y.W."/>
            <person name="Juna F."/>
            <person name="Wang Z."/>
            <person name="Arab D.A."/>
            <person name="Cameron S.L."/>
            <person name="Walker J."/>
            <person name="Rentz D."/>
            <person name="Evans T.A."/>
            <person name="Lo N."/>
        </authorList>
    </citation>
    <scope>NUCLEOTIDE SEQUENCE</scope>
</reference>
<dbReference type="GO" id="GO:0008137">
    <property type="term" value="F:NADH dehydrogenase (ubiquinone) activity"/>
    <property type="evidence" value="ECO:0007669"/>
    <property type="project" value="UniProtKB-EC"/>
</dbReference>
<dbReference type="InterPro" id="IPR003917">
    <property type="entry name" value="NADH_UbQ_OxRdtase_chain2"/>
</dbReference>
<keyword evidence="19" id="KW-0732">Signal</keyword>
<dbReference type="InterPro" id="IPR050175">
    <property type="entry name" value="Complex_I_Subunit_2"/>
</dbReference>
<keyword evidence="8 18" id="KW-0812">Transmembrane</keyword>
<keyword evidence="11 18" id="KW-0249">Electron transport</keyword>
<comment type="subcellular location">
    <subcellularLocation>
        <location evidence="2 18">Mitochondrion inner membrane</location>
        <topology evidence="2 18">Multi-pass membrane protein</topology>
    </subcellularLocation>
</comment>
<dbReference type="PANTHER" id="PTHR46552:SF1">
    <property type="entry name" value="NADH-UBIQUINONE OXIDOREDUCTASE CHAIN 2"/>
    <property type="match status" value="1"/>
</dbReference>
<evidence type="ECO:0000256" key="9">
    <source>
        <dbReference type="ARBA" id="ARBA00022792"/>
    </source>
</evidence>
<evidence type="ECO:0000313" key="22">
    <source>
        <dbReference type="EMBL" id="AVN68294.1"/>
    </source>
</evidence>
<feature type="transmembrane region" description="Helical" evidence="18">
    <location>
        <begin position="143"/>
        <end position="160"/>
    </location>
</feature>
<evidence type="ECO:0000259" key="21">
    <source>
        <dbReference type="Pfam" id="PF06444"/>
    </source>
</evidence>
<evidence type="ECO:0000256" key="7">
    <source>
        <dbReference type="ARBA" id="ARBA00022660"/>
    </source>
</evidence>
<geneLocation type="mitochondrion" evidence="22"/>
<evidence type="ECO:0000256" key="5">
    <source>
        <dbReference type="ARBA" id="ARBA00021008"/>
    </source>
</evidence>
<feature type="transmembrane region" description="Helical" evidence="18">
    <location>
        <begin position="310"/>
        <end position="331"/>
    </location>
</feature>
<dbReference type="GO" id="GO:0005743">
    <property type="term" value="C:mitochondrial inner membrane"/>
    <property type="evidence" value="ECO:0007669"/>
    <property type="project" value="UniProtKB-SubCell"/>
</dbReference>
<sequence>MMLIIALLMGMLMSISANSWLGVWMGLEINLLSFIPLMINHENILTMEASMKYFIIQAMASSLLLFIIISLSMTKFLPNYVNLNEMSLIINTPLALKSGMAPFHWWFPSVMEGLSWINCLLLMTIQKIAPLIIFSYSMSTMSMIIYITMSTIVGSIGGFNQTSVRKILTYSSINHTGWMLSAMMIGENMWLMYFIIYSFTITSIILLIKPLKISFINQFNMMNKSNEKKIFMFTLLLSLGGLPPFLGFLPKWIIIQFMTMNNMILIITLMIIMSLVTLFYYLRLCYSIFMINYEIPSWNIQENKNFLMKFYPIMILTSIMGLMLCTMLINIL</sequence>
<evidence type="ECO:0000256" key="16">
    <source>
        <dbReference type="ARBA" id="ARBA00023136"/>
    </source>
</evidence>